<dbReference type="WBParaSite" id="Minc3s00073g03607">
    <property type="protein sequence ID" value="Minc3s00073g03607"/>
    <property type="gene ID" value="Minc3s00073g03607"/>
</dbReference>
<keyword evidence="1" id="KW-1185">Reference proteome</keyword>
<organism evidence="1 2">
    <name type="scientific">Meloidogyne incognita</name>
    <name type="common">Southern root-knot nematode worm</name>
    <name type="synonym">Oxyuris incognita</name>
    <dbReference type="NCBI Taxonomy" id="6306"/>
    <lineage>
        <taxon>Eukaryota</taxon>
        <taxon>Metazoa</taxon>
        <taxon>Ecdysozoa</taxon>
        <taxon>Nematoda</taxon>
        <taxon>Chromadorea</taxon>
        <taxon>Rhabditida</taxon>
        <taxon>Tylenchina</taxon>
        <taxon>Tylenchomorpha</taxon>
        <taxon>Tylenchoidea</taxon>
        <taxon>Meloidogynidae</taxon>
        <taxon>Meloidogyninae</taxon>
        <taxon>Meloidogyne</taxon>
        <taxon>Meloidogyne incognita group</taxon>
    </lineage>
</organism>
<evidence type="ECO:0000313" key="1">
    <source>
        <dbReference type="Proteomes" id="UP000887563"/>
    </source>
</evidence>
<reference evidence="2" key="1">
    <citation type="submission" date="2022-11" db="UniProtKB">
        <authorList>
            <consortium name="WormBaseParasite"/>
        </authorList>
    </citation>
    <scope>IDENTIFICATION</scope>
</reference>
<dbReference type="Proteomes" id="UP000887563">
    <property type="component" value="Unplaced"/>
</dbReference>
<protein>
    <submittedName>
        <fullName evidence="2">Uncharacterized protein</fullName>
    </submittedName>
</protein>
<evidence type="ECO:0000313" key="2">
    <source>
        <dbReference type="WBParaSite" id="Minc3s00073g03607"/>
    </source>
</evidence>
<dbReference type="AlphaFoldDB" id="A0A914KQ49"/>
<name>A0A914KQ49_MELIC</name>
<sequence length="82" mass="9628">MGYEGRWLPEGPSKKIRRMTRSVGRLDVYGRGKVKEGLQDGWIMRQYKKDDFFGRKVKEELEDGWVKKGGERFSKGLEFSIL</sequence>
<accession>A0A914KQ49</accession>
<proteinExistence type="predicted"/>